<proteinExistence type="inferred from homology"/>
<evidence type="ECO:0000313" key="4">
    <source>
        <dbReference type="EMBL" id="SVC05569.1"/>
    </source>
</evidence>
<dbReference type="GO" id="GO:0017148">
    <property type="term" value="P:negative regulation of translation"/>
    <property type="evidence" value="ECO:0007669"/>
    <property type="project" value="TreeGrafter"/>
</dbReference>
<comment type="similarity">
    <text evidence="1">Belongs to the universal ribosomal protein uL13 family.</text>
</comment>
<organism evidence="4">
    <name type="scientific">marine metagenome</name>
    <dbReference type="NCBI Taxonomy" id="408172"/>
    <lineage>
        <taxon>unclassified sequences</taxon>
        <taxon>metagenomes</taxon>
        <taxon>ecological metagenomes</taxon>
    </lineage>
</organism>
<dbReference type="NCBIfam" id="TIGR01066">
    <property type="entry name" value="rplM_bact"/>
    <property type="match status" value="1"/>
</dbReference>
<dbReference type="Gene3D" id="3.90.1180.10">
    <property type="entry name" value="Ribosomal protein L13"/>
    <property type="match status" value="1"/>
</dbReference>
<keyword evidence="3" id="KW-0687">Ribonucleoprotein</keyword>
<keyword evidence="2" id="KW-0689">Ribosomal protein</keyword>
<dbReference type="PANTHER" id="PTHR11545:SF2">
    <property type="entry name" value="LARGE RIBOSOMAL SUBUNIT PROTEIN UL13M"/>
    <property type="match status" value="1"/>
</dbReference>
<name>A0A382J1S5_9ZZZZ</name>
<dbReference type="AlphaFoldDB" id="A0A382J1S5"/>
<gene>
    <name evidence="4" type="ORF">METZ01_LOCUS258423</name>
</gene>
<dbReference type="PANTHER" id="PTHR11545">
    <property type="entry name" value="RIBOSOMAL PROTEIN L13"/>
    <property type="match status" value="1"/>
</dbReference>
<dbReference type="PIRSF" id="PIRSF002181">
    <property type="entry name" value="Ribosomal_L13"/>
    <property type="match status" value="1"/>
</dbReference>
<protein>
    <recommendedName>
        <fullName evidence="5">50S ribosomal protein L13</fullName>
    </recommendedName>
</protein>
<evidence type="ECO:0000256" key="3">
    <source>
        <dbReference type="ARBA" id="ARBA00023274"/>
    </source>
</evidence>
<dbReference type="GO" id="GO:0006412">
    <property type="term" value="P:translation"/>
    <property type="evidence" value="ECO:0007669"/>
    <property type="project" value="InterPro"/>
</dbReference>
<dbReference type="GO" id="GO:0003735">
    <property type="term" value="F:structural constituent of ribosome"/>
    <property type="evidence" value="ECO:0007669"/>
    <property type="project" value="InterPro"/>
</dbReference>
<accession>A0A382J1S5</accession>
<evidence type="ECO:0000256" key="1">
    <source>
        <dbReference type="ARBA" id="ARBA00006227"/>
    </source>
</evidence>
<dbReference type="GO" id="GO:0003729">
    <property type="term" value="F:mRNA binding"/>
    <property type="evidence" value="ECO:0007669"/>
    <property type="project" value="TreeGrafter"/>
</dbReference>
<dbReference type="InterPro" id="IPR005823">
    <property type="entry name" value="Ribosomal_uL13_bac-type"/>
</dbReference>
<sequence length="142" mass="15910">MKTVSAKKESVTREWYVVDATGKTLGRLSTEIANRLRGKHKPEFTPHVDTGDYIVVVNAEKVKVTGNKTTDKVYHHHTGYPGGIKSITFEQLIDKAPERIIEKAVKGMMPKNKLSRSMMTKLKIYAGSEHPHSAQQPTPLEI</sequence>
<dbReference type="CDD" id="cd00392">
    <property type="entry name" value="Ribosomal_L13"/>
    <property type="match status" value="1"/>
</dbReference>
<dbReference type="InterPro" id="IPR036899">
    <property type="entry name" value="Ribosomal_uL13_sf"/>
</dbReference>
<dbReference type="HAMAP" id="MF_01366">
    <property type="entry name" value="Ribosomal_uL13"/>
    <property type="match status" value="1"/>
</dbReference>
<reference evidence="4" key="1">
    <citation type="submission" date="2018-05" db="EMBL/GenBank/DDBJ databases">
        <authorList>
            <person name="Lanie J.A."/>
            <person name="Ng W.-L."/>
            <person name="Kazmierczak K.M."/>
            <person name="Andrzejewski T.M."/>
            <person name="Davidsen T.M."/>
            <person name="Wayne K.J."/>
            <person name="Tettelin H."/>
            <person name="Glass J.I."/>
            <person name="Rusch D."/>
            <person name="Podicherti R."/>
            <person name="Tsui H.-C.T."/>
            <person name="Winkler M.E."/>
        </authorList>
    </citation>
    <scope>NUCLEOTIDE SEQUENCE</scope>
</reference>
<evidence type="ECO:0008006" key="5">
    <source>
        <dbReference type="Google" id="ProtNLM"/>
    </source>
</evidence>
<dbReference type="InterPro" id="IPR005822">
    <property type="entry name" value="Ribosomal_uL13"/>
</dbReference>
<dbReference type="FunFam" id="3.90.1180.10:FF:000001">
    <property type="entry name" value="50S ribosomal protein L13"/>
    <property type="match status" value="1"/>
</dbReference>
<evidence type="ECO:0000256" key="2">
    <source>
        <dbReference type="ARBA" id="ARBA00022980"/>
    </source>
</evidence>
<dbReference type="GO" id="GO:0022625">
    <property type="term" value="C:cytosolic large ribosomal subunit"/>
    <property type="evidence" value="ECO:0007669"/>
    <property type="project" value="TreeGrafter"/>
</dbReference>
<dbReference type="SUPFAM" id="SSF52161">
    <property type="entry name" value="Ribosomal protein L13"/>
    <property type="match status" value="1"/>
</dbReference>
<dbReference type="EMBL" id="UINC01070993">
    <property type="protein sequence ID" value="SVC05569.1"/>
    <property type="molecule type" value="Genomic_DNA"/>
</dbReference>
<dbReference type="Pfam" id="PF00572">
    <property type="entry name" value="Ribosomal_L13"/>
    <property type="match status" value="1"/>
</dbReference>